<evidence type="ECO:0000313" key="1">
    <source>
        <dbReference type="EMBL" id="CAJ1955564.1"/>
    </source>
</evidence>
<dbReference type="PANTHER" id="PTHR46087:SF1">
    <property type="entry name" value="ARM REPEAT SUPERFAMILY PROTEIN"/>
    <property type="match status" value="1"/>
</dbReference>
<organism evidence="1 2">
    <name type="scientific">Sphenostylis stenocarpa</name>
    <dbReference type="NCBI Taxonomy" id="92480"/>
    <lineage>
        <taxon>Eukaryota</taxon>
        <taxon>Viridiplantae</taxon>
        <taxon>Streptophyta</taxon>
        <taxon>Embryophyta</taxon>
        <taxon>Tracheophyta</taxon>
        <taxon>Spermatophyta</taxon>
        <taxon>Magnoliopsida</taxon>
        <taxon>eudicotyledons</taxon>
        <taxon>Gunneridae</taxon>
        <taxon>Pentapetalae</taxon>
        <taxon>rosids</taxon>
        <taxon>fabids</taxon>
        <taxon>Fabales</taxon>
        <taxon>Fabaceae</taxon>
        <taxon>Papilionoideae</taxon>
        <taxon>50 kb inversion clade</taxon>
        <taxon>NPAAA clade</taxon>
        <taxon>indigoferoid/millettioid clade</taxon>
        <taxon>Phaseoleae</taxon>
        <taxon>Sphenostylis</taxon>
    </lineage>
</organism>
<accession>A0AA86T856</accession>
<dbReference type="AlphaFoldDB" id="A0AA86T856"/>
<protein>
    <submittedName>
        <fullName evidence="1">Uncharacterized protein</fullName>
    </submittedName>
</protein>
<name>A0AA86T856_9FABA</name>
<dbReference type="PANTHER" id="PTHR46087">
    <property type="entry name" value="PUTATIVE, EXPRESSED-RELATED"/>
    <property type="match status" value="1"/>
</dbReference>
<dbReference type="EMBL" id="OY731402">
    <property type="protein sequence ID" value="CAJ1955564.1"/>
    <property type="molecule type" value="Genomic_DNA"/>
</dbReference>
<dbReference type="Gramene" id="rna-AYBTSS11_LOCUS16194">
    <property type="protein sequence ID" value="CAJ1955564.1"/>
    <property type="gene ID" value="gene-AYBTSS11_LOCUS16194"/>
</dbReference>
<sequence>MGHPDCETQIGAHRVFSMVLMPSMFSPWLDNKTKIAHKAQNDSFFTQHETFSGDVNLNGKLEEGKTISSVSGKKYAIHPYDGYSFSPRLTDGKNDQSSLRLSSHQISLLLSSIWVQATSVGNGPANYEAMAHTYNIALLFTHSKASSHMGLVRCFQLAFSLRRISLDQGGLQPSRRRSLFTLGSYMLIYSARAGNVPDLIPIVKASLTEATVDPFLEVVDDIRLQAVCRDSEKIIYGSQEDEVSAVKSLSTVELDDKQLKETVISYIMTKFSELPERELLARFVAHVLLYKYAELTRIVSLTYQDELSTIKNQLLQGFSPDDAYSLGHPLFMDRSRPCSPLQLIELPSFDEIMIPGDLMEEETGPEHSGSQSDCKTSLSTNYQDVLNVNQLLDSVSETARQVASFSTSSTPLPYDQMKDQCEALVAGKQQKMSVIQSFKHQQESNAMILSSENEVIVSSLHAKALEYSTSDLKLVTQQSFQTSDQACNYSHDYGLQNSLRLPPLSPYDKFLKAAGC</sequence>
<dbReference type="InterPro" id="IPR055296">
    <property type="entry name" value="SRL2-like"/>
</dbReference>
<keyword evidence="2" id="KW-1185">Reference proteome</keyword>
<dbReference type="Proteomes" id="UP001189624">
    <property type="component" value="Chromosome 5"/>
</dbReference>
<gene>
    <name evidence="1" type="ORF">AYBTSS11_LOCUS16194</name>
</gene>
<reference evidence="1" key="1">
    <citation type="submission" date="2023-10" db="EMBL/GenBank/DDBJ databases">
        <authorList>
            <person name="Domelevo Entfellner J.-B."/>
        </authorList>
    </citation>
    <scope>NUCLEOTIDE SEQUENCE</scope>
</reference>
<proteinExistence type="predicted"/>
<evidence type="ECO:0000313" key="2">
    <source>
        <dbReference type="Proteomes" id="UP001189624"/>
    </source>
</evidence>